<gene>
    <name evidence="1" type="ORF">I551_8259</name>
</gene>
<reference evidence="1 2" key="1">
    <citation type="submission" date="2014-01" db="EMBL/GenBank/DDBJ databases">
        <authorList>
            <person name="Dobos K."/>
            <person name="Lenaerts A."/>
            <person name="Ordway D."/>
            <person name="DeGroote M.A."/>
            <person name="Parker T."/>
            <person name="Sizemore C."/>
            <person name="Tallon L.J."/>
            <person name="Sadzewicz L.K."/>
            <person name="Sengamalay N."/>
            <person name="Fraser C.M."/>
            <person name="Hine E."/>
            <person name="Shefchek K.A."/>
            <person name="Das S.P."/>
            <person name="Tettelin H."/>
        </authorList>
    </citation>
    <scope>NUCLEOTIDE SEQUENCE [LARGE SCALE GENOMIC DNA]</scope>
    <source>
        <strain evidence="1 2">Harvey</strain>
    </source>
</reference>
<sequence length="52" mass="5485">FQHQRYWLLPTAGDFSGANTHAMHPLLDTATELAENADGCSPAGSAHAPNHG</sequence>
<keyword evidence="2" id="KW-1185">Reference proteome</keyword>
<proteinExistence type="predicted"/>
<protein>
    <submittedName>
        <fullName evidence="1">Type I polyketide synthase domain protein</fullName>
    </submittedName>
</protein>
<dbReference type="EMBL" id="JAOL01000199">
    <property type="protein sequence ID" value="EUA85308.1"/>
    <property type="molecule type" value="Genomic_DNA"/>
</dbReference>
<accession>A0ABN0QL12</accession>
<organism evidence="1 2">
    <name type="scientific">Mycobacterium ulcerans str. Harvey</name>
    <dbReference type="NCBI Taxonomy" id="1299332"/>
    <lineage>
        <taxon>Bacteria</taxon>
        <taxon>Bacillati</taxon>
        <taxon>Actinomycetota</taxon>
        <taxon>Actinomycetes</taxon>
        <taxon>Mycobacteriales</taxon>
        <taxon>Mycobacteriaceae</taxon>
        <taxon>Mycobacterium</taxon>
        <taxon>Mycobacterium ulcerans group</taxon>
    </lineage>
</organism>
<evidence type="ECO:0000313" key="1">
    <source>
        <dbReference type="EMBL" id="EUA85308.1"/>
    </source>
</evidence>
<comment type="caution">
    <text evidence="1">The sequence shown here is derived from an EMBL/GenBank/DDBJ whole genome shotgun (WGS) entry which is preliminary data.</text>
</comment>
<feature type="non-terminal residue" evidence="1">
    <location>
        <position position="1"/>
    </location>
</feature>
<evidence type="ECO:0000313" key="2">
    <source>
        <dbReference type="Proteomes" id="UP000020681"/>
    </source>
</evidence>
<dbReference type="Proteomes" id="UP000020681">
    <property type="component" value="Unassembled WGS sequence"/>
</dbReference>
<name>A0ABN0QL12_MYCUL</name>